<dbReference type="InterPro" id="IPR051257">
    <property type="entry name" value="Diverse_CBS-Domain"/>
</dbReference>
<evidence type="ECO:0000256" key="1">
    <source>
        <dbReference type="ARBA" id="ARBA00023122"/>
    </source>
</evidence>
<dbReference type="Pfam" id="PF00571">
    <property type="entry name" value="CBS"/>
    <property type="match status" value="2"/>
</dbReference>
<reference evidence="4 5" key="1">
    <citation type="submission" date="2019-08" db="EMBL/GenBank/DDBJ databases">
        <title>Complete genome sequence of Candidatus Uab amorphum.</title>
        <authorList>
            <person name="Shiratori T."/>
            <person name="Suzuki S."/>
            <person name="Kakizawa Y."/>
            <person name="Ishida K."/>
        </authorList>
    </citation>
    <scope>NUCLEOTIDE SEQUENCE [LARGE SCALE GENOMIC DNA]</scope>
    <source>
        <strain evidence="4 5">SRT547</strain>
    </source>
</reference>
<name>A0A5S9IM37_UABAM</name>
<dbReference type="SUPFAM" id="SSF54631">
    <property type="entry name" value="CBS-domain pair"/>
    <property type="match status" value="1"/>
</dbReference>
<dbReference type="PANTHER" id="PTHR43080">
    <property type="entry name" value="CBS DOMAIN-CONTAINING PROTEIN CBSX3, MITOCHONDRIAL"/>
    <property type="match status" value="1"/>
</dbReference>
<sequence length="156" mass="17529">MEIKTIDDLKNLTAKDIMTDSIICINHSASFEQLMHVFSEHKIGGVVVVDDNDEIKGVVSIYDLIESQDEEDKSFYRGNIETPMSEKIKAKIDIEDRTLIEKIMTPIVIHASEDTAIPELARMMVNAKIHRVIVAKKGQYVGVVTTMDIVRALSNL</sequence>
<dbReference type="OrthoDB" id="9790355at2"/>
<dbReference type="InterPro" id="IPR000644">
    <property type="entry name" value="CBS_dom"/>
</dbReference>
<evidence type="ECO:0000313" key="5">
    <source>
        <dbReference type="Proteomes" id="UP000326354"/>
    </source>
</evidence>
<dbReference type="EMBL" id="AP019860">
    <property type="protein sequence ID" value="BBM84408.1"/>
    <property type="molecule type" value="Genomic_DNA"/>
</dbReference>
<dbReference type="RefSeq" id="WP_151968566.1">
    <property type="nucleotide sequence ID" value="NZ_AP019860.1"/>
</dbReference>
<dbReference type="Gene3D" id="3.10.580.10">
    <property type="entry name" value="CBS-domain"/>
    <property type="match status" value="1"/>
</dbReference>
<feature type="domain" description="CBS" evidence="3">
    <location>
        <begin position="104"/>
        <end position="156"/>
    </location>
</feature>
<evidence type="ECO:0000313" key="4">
    <source>
        <dbReference type="EMBL" id="BBM84408.1"/>
    </source>
</evidence>
<feature type="domain" description="CBS" evidence="3">
    <location>
        <begin position="18"/>
        <end position="74"/>
    </location>
</feature>
<dbReference type="InterPro" id="IPR046342">
    <property type="entry name" value="CBS_dom_sf"/>
</dbReference>
<dbReference type="SMART" id="SM00116">
    <property type="entry name" value="CBS"/>
    <property type="match status" value="2"/>
</dbReference>
<evidence type="ECO:0000256" key="2">
    <source>
        <dbReference type="PROSITE-ProRule" id="PRU00703"/>
    </source>
</evidence>
<dbReference type="KEGG" id="uam:UABAM_02767"/>
<dbReference type="AlphaFoldDB" id="A0A5S9IM37"/>
<dbReference type="PROSITE" id="PS51371">
    <property type="entry name" value="CBS"/>
    <property type="match status" value="2"/>
</dbReference>
<protein>
    <submittedName>
        <fullName evidence="4">CBS domain-containing protein</fullName>
    </submittedName>
</protein>
<keyword evidence="5" id="KW-1185">Reference proteome</keyword>
<dbReference type="PANTHER" id="PTHR43080:SF29">
    <property type="entry name" value="OS02G0818000 PROTEIN"/>
    <property type="match status" value="1"/>
</dbReference>
<proteinExistence type="predicted"/>
<accession>A0A5S9IM37</accession>
<organism evidence="4 5">
    <name type="scientific">Uabimicrobium amorphum</name>
    <dbReference type="NCBI Taxonomy" id="2596890"/>
    <lineage>
        <taxon>Bacteria</taxon>
        <taxon>Pseudomonadati</taxon>
        <taxon>Planctomycetota</taxon>
        <taxon>Candidatus Uabimicrobiia</taxon>
        <taxon>Candidatus Uabimicrobiales</taxon>
        <taxon>Candidatus Uabimicrobiaceae</taxon>
        <taxon>Candidatus Uabimicrobium</taxon>
    </lineage>
</organism>
<dbReference type="Proteomes" id="UP000326354">
    <property type="component" value="Chromosome"/>
</dbReference>
<keyword evidence="1 2" id="KW-0129">CBS domain</keyword>
<gene>
    <name evidence="4" type="ORF">UABAM_02767</name>
</gene>
<evidence type="ECO:0000259" key="3">
    <source>
        <dbReference type="PROSITE" id="PS51371"/>
    </source>
</evidence>